<feature type="transmembrane region" description="Helical" evidence="1">
    <location>
        <begin position="139"/>
        <end position="155"/>
    </location>
</feature>
<keyword evidence="1" id="KW-1133">Transmembrane helix</keyword>
<feature type="transmembrane region" description="Helical" evidence="1">
    <location>
        <begin position="12"/>
        <end position="33"/>
    </location>
</feature>
<dbReference type="Proteomes" id="UP001155660">
    <property type="component" value="Chromosome A13"/>
</dbReference>
<keyword evidence="1" id="KW-0472">Membrane</keyword>
<dbReference type="OrthoDB" id="8758123at2759"/>
<sequence>MDCFFVFFFHSVLHIVIVCLTLNLSLFVFYLMVKLKTKQADHNHRSFPGFFKNAGKNKRHLARCHRPTVPAKAHKYFDCSVSLLGSKSDTTPSISEELELMQAGLGKRTLSLTSDTTHAELSSLLREAYSKMSHLEDRWLLFKAAVVVLLAYIGGNGRRRISVIPLEAEGYTGSVIKSASSGGKNLLYVVPLQDELDMTPLPPDAPEFARMPKASCKKCKTLMPLQTLALHVDQCDGMQNSENSEIEEEDLVFIEEATSSNVIHHLQEGHMQKLNFNIGYVYMTPFVSTGTKSF</sequence>
<gene>
    <name evidence="2" type="primary">LOC109064157</name>
</gene>
<dbReference type="GeneID" id="109064157"/>
<dbReference type="RefSeq" id="XP_042625535.1">
    <property type="nucleotide sequence ID" value="XM_042769601.1"/>
</dbReference>
<keyword evidence="1" id="KW-0812">Transmembrane</keyword>
<proteinExistence type="predicted"/>
<name>A0A9Q9YTM1_CYPCA</name>
<dbReference type="KEGG" id="ccar:109064157"/>
<evidence type="ECO:0000256" key="1">
    <source>
        <dbReference type="SAM" id="Phobius"/>
    </source>
</evidence>
<accession>A0A9Q9YTM1</accession>
<organism evidence="2">
    <name type="scientific">Cyprinus carpio</name>
    <name type="common">Common carp</name>
    <dbReference type="NCBI Taxonomy" id="7962"/>
    <lineage>
        <taxon>Eukaryota</taxon>
        <taxon>Metazoa</taxon>
        <taxon>Chordata</taxon>
        <taxon>Craniata</taxon>
        <taxon>Vertebrata</taxon>
        <taxon>Euteleostomi</taxon>
        <taxon>Actinopterygii</taxon>
        <taxon>Neopterygii</taxon>
        <taxon>Teleostei</taxon>
        <taxon>Ostariophysi</taxon>
        <taxon>Cypriniformes</taxon>
        <taxon>Cyprinidae</taxon>
        <taxon>Cyprininae</taxon>
        <taxon>Cyprinus</taxon>
    </lineage>
</organism>
<dbReference type="AlphaFoldDB" id="A0A9Q9YTM1"/>
<protein>
    <submittedName>
        <fullName evidence="2">Uncharacterized protein LOC109064157</fullName>
    </submittedName>
</protein>
<evidence type="ECO:0000313" key="2">
    <source>
        <dbReference type="RefSeq" id="XP_042625535.1"/>
    </source>
</evidence>
<reference evidence="2" key="1">
    <citation type="submission" date="2025-08" db="UniProtKB">
        <authorList>
            <consortium name="RefSeq"/>
        </authorList>
    </citation>
    <scope>IDENTIFICATION</scope>
    <source>
        <tissue evidence="2">Muscle</tissue>
    </source>
</reference>